<protein>
    <recommendedName>
        <fullName evidence="1">Reverse transcriptase domain-containing protein</fullName>
    </recommendedName>
</protein>
<accession>A0AAV7PDY9</accession>
<dbReference type="SUPFAM" id="SSF56672">
    <property type="entry name" value="DNA/RNA polymerases"/>
    <property type="match status" value="1"/>
</dbReference>
<reference evidence="2" key="1">
    <citation type="journal article" date="2022" name="bioRxiv">
        <title>Sequencing and chromosome-scale assembly of the giantPleurodeles waltlgenome.</title>
        <authorList>
            <person name="Brown T."/>
            <person name="Elewa A."/>
            <person name="Iarovenko S."/>
            <person name="Subramanian E."/>
            <person name="Araus A.J."/>
            <person name="Petzold A."/>
            <person name="Susuki M."/>
            <person name="Suzuki K.-i.T."/>
            <person name="Hayashi T."/>
            <person name="Toyoda A."/>
            <person name="Oliveira C."/>
            <person name="Osipova E."/>
            <person name="Leigh N.D."/>
            <person name="Simon A."/>
            <person name="Yun M.H."/>
        </authorList>
    </citation>
    <scope>NUCLEOTIDE SEQUENCE</scope>
    <source>
        <strain evidence="2">20211129_DDA</strain>
        <tissue evidence="2">Liver</tissue>
    </source>
</reference>
<dbReference type="PANTHER" id="PTHR33332">
    <property type="entry name" value="REVERSE TRANSCRIPTASE DOMAIN-CONTAINING PROTEIN"/>
    <property type="match status" value="1"/>
</dbReference>
<dbReference type="AlphaFoldDB" id="A0AAV7PDY9"/>
<dbReference type="Pfam" id="PF00078">
    <property type="entry name" value="RVT_1"/>
    <property type="match status" value="1"/>
</dbReference>
<evidence type="ECO:0000313" key="2">
    <source>
        <dbReference type="EMBL" id="KAJ1125462.1"/>
    </source>
</evidence>
<proteinExistence type="predicted"/>
<comment type="caution">
    <text evidence="2">The sequence shown here is derived from an EMBL/GenBank/DDBJ whole genome shotgun (WGS) entry which is preliminary data.</text>
</comment>
<evidence type="ECO:0000313" key="3">
    <source>
        <dbReference type="Proteomes" id="UP001066276"/>
    </source>
</evidence>
<name>A0AAV7PDY9_PLEWA</name>
<keyword evidence="3" id="KW-1185">Reference proteome</keyword>
<dbReference type="EMBL" id="JANPWB010000011">
    <property type="protein sequence ID" value="KAJ1125462.1"/>
    <property type="molecule type" value="Genomic_DNA"/>
</dbReference>
<sequence>MSEPGYPSPELQNKIQRSINTGTFPEDWKHAEVCPLLMKPWADPLELKKFQPISLLPYPAKVLEEAINTQLPNFIEVNNSLDCSQSGFSSNHSTKADRLAAMDDIRSLLYHGHFPALILLDLSAAFDMVFHSTLCTRLHDVGISGTALKWIHSFLSGRTQRVRLPPYTSKPTGVSCGVPQGSFLCPTLFNIYMTPLTTIVRNHGMNIVSYTDDTQLIISLTKDPDMAKNNFHLGMEAVTTWMRESCLKLNSDKTELIIFGNATSAMDDTWWPTSLSTPPPPTKHALGIILYSK</sequence>
<dbReference type="PROSITE" id="PS50878">
    <property type="entry name" value="RT_POL"/>
    <property type="match status" value="1"/>
</dbReference>
<evidence type="ECO:0000259" key="1">
    <source>
        <dbReference type="PROSITE" id="PS50878"/>
    </source>
</evidence>
<dbReference type="InterPro" id="IPR000477">
    <property type="entry name" value="RT_dom"/>
</dbReference>
<organism evidence="2 3">
    <name type="scientific">Pleurodeles waltl</name>
    <name type="common">Iberian ribbed newt</name>
    <dbReference type="NCBI Taxonomy" id="8319"/>
    <lineage>
        <taxon>Eukaryota</taxon>
        <taxon>Metazoa</taxon>
        <taxon>Chordata</taxon>
        <taxon>Craniata</taxon>
        <taxon>Vertebrata</taxon>
        <taxon>Euteleostomi</taxon>
        <taxon>Amphibia</taxon>
        <taxon>Batrachia</taxon>
        <taxon>Caudata</taxon>
        <taxon>Salamandroidea</taxon>
        <taxon>Salamandridae</taxon>
        <taxon>Pleurodelinae</taxon>
        <taxon>Pleurodeles</taxon>
    </lineage>
</organism>
<dbReference type="Proteomes" id="UP001066276">
    <property type="component" value="Chromosome 7"/>
</dbReference>
<feature type="domain" description="Reverse transcriptase" evidence="1">
    <location>
        <begin position="17"/>
        <end position="290"/>
    </location>
</feature>
<dbReference type="InterPro" id="IPR043502">
    <property type="entry name" value="DNA/RNA_pol_sf"/>
</dbReference>
<gene>
    <name evidence="2" type="ORF">NDU88_003894</name>
</gene>